<dbReference type="AlphaFoldDB" id="A0A8T0GVI0"/>
<accession>A0A8T0GVI0</accession>
<dbReference type="EMBL" id="CM026430">
    <property type="protein sequence ID" value="KAG0562425.1"/>
    <property type="molecule type" value="Genomic_DNA"/>
</dbReference>
<sequence>MLDEQTLQFLLFFLLSFMFGVSAFNPSAHFTFPGGLRFESVRFFLGFGTWGANPRKGTGIGSLEPF</sequence>
<organism evidence="2 3">
    <name type="scientific">Ceratodon purpureus</name>
    <name type="common">Fire moss</name>
    <name type="synonym">Dicranum purpureum</name>
    <dbReference type="NCBI Taxonomy" id="3225"/>
    <lineage>
        <taxon>Eukaryota</taxon>
        <taxon>Viridiplantae</taxon>
        <taxon>Streptophyta</taxon>
        <taxon>Embryophyta</taxon>
        <taxon>Bryophyta</taxon>
        <taxon>Bryophytina</taxon>
        <taxon>Bryopsida</taxon>
        <taxon>Dicranidae</taxon>
        <taxon>Pseudoditrichales</taxon>
        <taxon>Ditrichaceae</taxon>
        <taxon>Ceratodon</taxon>
    </lineage>
</organism>
<dbReference type="Proteomes" id="UP000822688">
    <property type="component" value="Chromosome 9"/>
</dbReference>
<feature type="signal peptide" evidence="1">
    <location>
        <begin position="1"/>
        <end position="23"/>
    </location>
</feature>
<feature type="chain" id="PRO_5035895569" description="Secreted protein" evidence="1">
    <location>
        <begin position="24"/>
        <end position="66"/>
    </location>
</feature>
<evidence type="ECO:0000313" key="3">
    <source>
        <dbReference type="Proteomes" id="UP000822688"/>
    </source>
</evidence>
<evidence type="ECO:0008006" key="4">
    <source>
        <dbReference type="Google" id="ProtNLM"/>
    </source>
</evidence>
<evidence type="ECO:0000256" key="1">
    <source>
        <dbReference type="SAM" id="SignalP"/>
    </source>
</evidence>
<reference evidence="2" key="1">
    <citation type="submission" date="2020-06" db="EMBL/GenBank/DDBJ databases">
        <title>WGS assembly of Ceratodon purpureus strain R40.</title>
        <authorList>
            <person name="Carey S.B."/>
            <person name="Jenkins J."/>
            <person name="Shu S."/>
            <person name="Lovell J.T."/>
            <person name="Sreedasyam A."/>
            <person name="Maumus F."/>
            <person name="Tiley G.P."/>
            <person name="Fernandez-Pozo N."/>
            <person name="Barry K."/>
            <person name="Chen C."/>
            <person name="Wang M."/>
            <person name="Lipzen A."/>
            <person name="Daum C."/>
            <person name="Saski C.A."/>
            <person name="Payton A.C."/>
            <person name="Mcbreen J.C."/>
            <person name="Conrad R.E."/>
            <person name="Kollar L.M."/>
            <person name="Olsson S."/>
            <person name="Huttunen S."/>
            <person name="Landis J.B."/>
            <person name="Wickett N.J."/>
            <person name="Johnson M.G."/>
            <person name="Rensing S.A."/>
            <person name="Grimwood J."/>
            <person name="Schmutz J."/>
            <person name="Mcdaniel S.F."/>
        </authorList>
    </citation>
    <scope>NUCLEOTIDE SEQUENCE</scope>
    <source>
        <strain evidence="2">R40</strain>
    </source>
</reference>
<protein>
    <recommendedName>
        <fullName evidence="4">Secreted protein</fullName>
    </recommendedName>
</protein>
<keyword evidence="3" id="KW-1185">Reference proteome</keyword>
<comment type="caution">
    <text evidence="2">The sequence shown here is derived from an EMBL/GenBank/DDBJ whole genome shotgun (WGS) entry which is preliminary data.</text>
</comment>
<keyword evidence="1" id="KW-0732">Signal</keyword>
<evidence type="ECO:0000313" key="2">
    <source>
        <dbReference type="EMBL" id="KAG0562425.1"/>
    </source>
</evidence>
<gene>
    <name evidence="2" type="ORF">KC19_9G144900</name>
</gene>
<name>A0A8T0GVI0_CERPU</name>
<proteinExistence type="predicted"/>